<evidence type="ECO:0000256" key="1">
    <source>
        <dbReference type="SAM" id="Phobius"/>
    </source>
</evidence>
<feature type="domain" description="SHOCT" evidence="2">
    <location>
        <begin position="88"/>
        <end position="114"/>
    </location>
</feature>
<keyword evidence="1" id="KW-1133">Transmembrane helix</keyword>
<feature type="transmembrane region" description="Helical" evidence="1">
    <location>
        <begin position="37"/>
        <end position="59"/>
    </location>
</feature>
<keyword evidence="1" id="KW-0812">Transmembrane</keyword>
<organism evidence="3 4">
    <name type="scientific">Pseudomonas putida</name>
    <name type="common">Arthrobacter siderocapsulatus</name>
    <dbReference type="NCBI Taxonomy" id="303"/>
    <lineage>
        <taxon>Bacteria</taxon>
        <taxon>Pseudomonadati</taxon>
        <taxon>Pseudomonadota</taxon>
        <taxon>Gammaproteobacteria</taxon>
        <taxon>Pseudomonadales</taxon>
        <taxon>Pseudomonadaceae</taxon>
        <taxon>Pseudomonas</taxon>
    </lineage>
</organism>
<dbReference type="RefSeq" id="WP_198747122.1">
    <property type="nucleotide sequence ID" value="NZ_JAEHTE010000006.1"/>
</dbReference>
<name>A0A8I1EE01_PSEPU</name>
<dbReference type="EMBL" id="JAEHTE010000006">
    <property type="protein sequence ID" value="MBI6884015.1"/>
    <property type="molecule type" value="Genomic_DNA"/>
</dbReference>
<dbReference type="Proteomes" id="UP000637061">
    <property type="component" value="Unassembled WGS sequence"/>
</dbReference>
<gene>
    <name evidence="3" type="ORF">JEU22_08830</name>
</gene>
<evidence type="ECO:0000313" key="3">
    <source>
        <dbReference type="EMBL" id="MBI6884015.1"/>
    </source>
</evidence>
<evidence type="ECO:0000313" key="4">
    <source>
        <dbReference type="Proteomes" id="UP000637061"/>
    </source>
</evidence>
<reference evidence="3" key="1">
    <citation type="submission" date="2020-12" db="EMBL/GenBank/DDBJ databases">
        <title>Enhanced detection system for hospital associated transmission using whole genome sequencing surveillance.</title>
        <authorList>
            <person name="Harrison L.H."/>
            <person name="Van Tyne D."/>
            <person name="Marsh J.W."/>
            <person name="Griffith M.P."/>
            <person name="Snyder D.J."/>
            <person name="Cooper V.S."/>
            <person name="Mustapha M."/>
        </authorList>
    </citation>
    <scope>NUCLEOTIDE SEQUENCE</scope>
    <source>
        <strain evidence="3">PSB00042</strain>
    </source>
</reference>
<comment type="caution">
    <text evidence="3">The sequence shown here is derived from an EMBL/GenBank/DDBJ whole genome shotgun (WGS) entry which is preliminary data.</text>
</comment>
<dbReference type="InterPro" id="IPR018649">
    <property type="entry name" value="SHOCT"/>
</dbReference>
<feature type="transmembrane region" description="Helical" evidence="1">
    <location>
        <begin position="12"/>
        <end position="31"/>
    </location>
</feature>
<keyword evidence="1" id="KW-0472">Membrane</keyword>
<dbReference type="AlphaFoldDB" id="A0A8I1EE01"/>
<proteinExistence type="predicted"/>
<protein>
    <submittedName>
        <fullName evidence="3">Superinfection immunity protein</fullName>
    </submittedName>
</protein>
<evidence type="ECO:0000259" key="2">
    <source>
        <dbReference type="Pfam" id="PF09851"/>
    </source>
</evidence>
<dbReference type="Pfam" id="PF14373">
    <property type="entry name" value="Imm_superinfect"/>
    <property type="match status" value="1"/>
</dbReference>
<dbReference type="Pfam" id="PF09851">
    <property type="entry name" value="SHOCT"/>
    <property type="match status" value="1"/>
</dbReference>
<dbReference type="InterPro" id="IPR016410">
    <property type="entry name" value="Phage_imm"/>
</dbReference>
<sequence>MVVDAGALQSNVMKGMVVALYFLPFIVAWLRGHHNKAPVFLLNLFLGWTGIGWLAALIWSVSSIRRQAPVEPSDLTAPRSETADPYQKLEKLAELRERGLLTAEEFEAEKTKLLSR</sequence>
<accession>A0A8I1EE01</accession>